<sequence>MMTENSMSAPEINRRRFLANTAMVGAAVPVAVPVAAAVHDPLLEAISQYRAGIKAFAAIPDDVLTKENERLYVEATYLPSFKAIAYGNLEASSMAGVREAIRIALEDDAINDSLAEGALKSALAYLDREGDDA</sequence>
<dbReference type="Proteomes" id="UP001595583">
    <property type="component" value="Unassembled WGS sequence"/>
</dbReference>
<dbReference type="RefSeq" id="WP_378223158.1">
    <property type="nucleotide sequence ID" value="NZ_JBHRTK010000019.1"/>
</dbReference>
<reference evidence="2" key="1">
    <citation type="journal article" date="2019" name="Int. J. Syst. Evol. Microbiol.">
        <title>The Global Catalogue of Microorganisms (GCM) 10K type strain sequencing project: providing services to taxonomists for standard genome sequencing and annotation.</title>
        <authorList>
            <consortium name="The Broad Institute Genomics Platform"/>
            <consortium name="The Broad Institute Genome Sequencing Center for Infectious Disease"/>
            <person name="Wu L."/>
            <person name="Ma J."/>
        </authorList>
    </citation>
    <scope>NUCLEOTIDE SEQUENCE [LARGE SCALE GENOMIC DNA]</scope>
    <source>
        <strain evidence="2">KCTC 52165</strain>
    </source>
</reference>
<dbReference type="NCBIfam" id="TIGR01409">
    <property type="entry name" value="TAT_signal_seq"/>
    <property type="match status" value="1"/>
</dbReference>
<comment type="caution">
    <text evidence="1">The sequence shown here is derived from an EMBL/GenBank/DDBJ whole genome shotgun (WGS) entry which is preliminary data.</text>
</comment>
<dbReference type="PROSITE" id="PS51318">
    <property type="entry name" value="TAT"/>
    <property type="match status" value="1"/>
</dbReference>
<keyword evidence="2" id="KW-1185">Reference proteome</keyword>
<name>A0ABV7KF88_9HYPH</name>
<evidence type="ECO:0000313" key="2">
    <source>
        <dbReference type="Proteomes" id="UP001595583"/>
    </source>
</evidence>
<proteinExistence type="predicted"/>
<dbReference type="EMBL" id="JBHRTK010000019">
    <property type="protein sequence ID" value="MFC3208198.1"/>
    <property type="molecule type" value="Genomic_DNA"/>
</dbReference>
<dbReference type="InterPro" id="IPR019546">
    <property type="entry name" value="TAT_signal_bac_arc"/>
</dbReference>
<evidence type="ECO:0000313" key="1">
    <source>
        <dbReference type="EMBL" id="MFC3208198.1"/>
    </source>
</evidence>
<accession>A0ABV7KF88</accession>
<protein>
    <submittedName>
        <fullName evidence="1">Twin-arginine translocation signal domain-containing protein</fullName>
    </submittedName>
</protein>
<dbReference type="InterPro" id="IPR006311">
    <property type="entry name" value="TAT_signal"/>
</dbReference>
<gene>
    <name evidence="1" type="ORF">ACFOHJ_18400</name>
</gene>
<organism evidence="1 2">
    <name type="scientific">Aquamicrobium soli</name>
    <dbReference type="NCBI Taxonomy" id="1811518"/>
    <lineage>
        <taxon>Bacteria</taxon>
        <taxon>Pseudomonadati</taxon>
        <taxon>Pseudomonadota</taxon>
        <taxon>Alphaproteobacteria</taxon>
        <taxon>Hyphomicrobiales</taxon>
        <taxon>Phyllobacteriaceae</taxon>
        <taxon>Aquamicrobium</taxon>
    </lineage>
</organism>